<accession>A0A8E2JW60</accession>
<name>A0A8E2JW60_9PEZI</name>
<keyword evidence="3" id="KW-1185">Reference proteome</keyword>
<feature type="transmembrane region" description="Helical" evidence="1">
    <location>
        <begin position="77"/>
        <end position="98"/>
    </location>
</feature>
<dbReference type="AlphaFoldDB" id="A0A8E2JW60"/>
<evidence type="ECO:0000313" key="2">
    <source>
        <dbReference type="EMBL" id="OCL11419.1"/>
    </source>
</evidence>
<reference evidence="2 3" key="1">
    <citation type="journal article" date="2016" name="Nat. Commun.">
        <title>Ectomycorrhizal ecology is imprinted in the genome of the dominant symbiotic fungus Cenococcum geophilum.</title>
        <authorList>
            <consortium name="DOE Joint Genome Institute"/>
            <person name="Peter M."/>
            <person name="Kohler A."/>
            <person name="Ohm R.A."/>
            <person name="Kuo A."/>
            <person name="Krutzmann J."/>
            <person name="Morin E."/>
            <person name="Arend M."/>
            <person name="Barry K.W."/>
            <person name="Binder M."/>
            <person name="Choi C."/>
            <person name="Clum A."/>
            <person name="Copeland A."/>
            <person name="Grisel N."/>
            <person name="Haridas S."/>
            <person name="Kipfer T."/>
            <person name="LaButti K."/>
            <person name="Lindquist E."/>
            <person name="Lipzen A."/>
            <person name="Maire R."/>
            <person name="Meier B."/>
            <person name="Mihaltcheva S."/>
            <person name="Molinier V."/>
            <person name="Murat C."/>
            <person name="Poggeler S."/>
            <person name="Quandt C.A."/>
            <person name="Sperisen C."/>
            <person name="Tritt A."/>
            <person name="Tisserant E."/>
            <person name="Crous P.W."/>
            <person name="Henrissat B."/>
            <person name="Nehls U."/>
            <person name="Egli S."/>
            <person name="Spatafora J.W."/>
            <person name="Grigoriev I.V."/>
            <person name="Martin F.M."/>
        </authorList>
    </citation>
    <scope>NUCLEOTIDE SEQUENCE [LARGE SCALE GENOMIC DNA]</scope>
    <source>
        <strain evidence="2 3">CBS 207.34</strain>
    </source>
</reference>
<protein>
    <submittedName>
        <fullName evidence="2">Uncharacterized protein</fullName>
    </submittedName>
</protein>
<evidence type="ECO:0000313" key="3">
    <source>
        <dbReference type="Proteomes" id="UP000250140"/>
    </source>
</evidence>
<proteinExistence type="predicted"/>
<feature type="transmembrane region" description="Helical" evidence="1">
    <location>
        <begin position="44"/>
        <end position="71"/>
    </location>
</feature>
<dbReference type="Proteomes" id="UP000250140">
    <property type="component" value="Unassembled WGS sequence"/>
</dbReference>
<keyword evidence="1" id="KW-0812">Transmembrane</keyword>
<feature type="transmembrane region" description="Helical" evidence="1">
    <location>
        <begin position="105"/>
        <end position="128"/>
    </location>
</feature>
<dbReference type="EMBL" id="KV749046">
    <property type="protein sequence ID" value="OCL11419.1"/>
    <property type="molecule type" value="Genomic_DNA"/>
</dbReference>
<organism evidence="2 3">
    <name type="scientific">Glonium stellatum</name>
    <dbReference type="NCBI Taxonomy" id="574774"/>
    <lineage>
        <taxon>Eukaryota</taxon>
        <taxon>Fungi</taxon>
        <taxon>Dikarya</taxon>
        <taxon>Ascomycota</taxon>
        <taxon>Pezizomycotina</taxon>
        <taxon>Dothideomycetes</taxon>
        <taxon>Pleosporomycetidae</taxon>
        <taxon>Gloniales</taxon>
        <taxon>Gloniaceae</taxon>
        <taxon>Glonium</taxon>
    </lineage>
</organism>
<keyword evidence="1" id="KW-0472">Membrane</keyword>
<gene>
    <name evidence="2" type="ORF">AOQ84DRAFT_189131</name>
</gene>
<keyword evidence="1" id="KW-1133">Transmembrane helix</keyword>
<evidence type="ECO:0000256" key="1">
    <source>
        <dbReference type="SAM" id="Phobius"/>
    </source>
</evidence>
<sequence length="156" mass="16792">MRQTANMVEAKVKLQQPSQWWLNDKHIYNPKPQSAIPARSATGIIWLMLMAAAAPVYCAGLAVVVVAFVLFAARVVVAAMGVVEAALLLVLVLTVLLATEGCVDGLMVITLLEVELGLTVLLLLLAWVTDAVDETEACVEEESLSVLVLRELVELP</sequence>